<accession>A0A2P6Q590</accession>
<keyword evidence="3" id="KW-0436">Ligase</keyword>
<organism evidence="3 4">
    <name type="scientific">Rosa chinensis</name>
    <name type="common">China rose</name>
    <dbReference type="NCBI Taxonomy" id="74649"/>
    <lineage>
        <taxon>Eukaryota</taxon>
        <taxon>Viridiplantae</taxon>
        <taxon>Streptophyta</taxon>
        <taxon>Embryophyta</taxon>
        <taxon>Tracheophyta</taxon>
        <taxon>Spermatophyta</taxon>
        <taxon>Magnoliopsida</taxon>
        <taxon>eudicotyledons</taxon>
        <taxon>Gunneridae</taxon>
        <taxon>Pentapetalae</taxon>
        <taxon>rosids</taxon>
        <taxon>fabids</taxon>
        <taxon>Rosales</taxon>
        <taxon>Rosaceae</taxon>
        <taxon>Rosoideae</taxon>
        <taxon>Rosoideae incertae sedis</taxon>
        <taxon>Rosa</taxon>
    </lineage>
</organism>
<dbReference type="Proteomes" id="UP000238479">
    <property type="component" value="Chromosome 5"/>
</dbReference>
<gene>
    <name evidence="3" type="ORF">RchiOBHm_Chr5g0012951</name>
</gene>
<dbReference type="AlphaFoldDB" id="A0A2P6Q590"/>
<dbReference type="GO" id="GO:0004827">
    <property type="term" value="F:proline-tRNA ligase activity"/>
    <property type="evidence" value="ECO:0007669"/>
    <property type="project" value="UniProtKB-EC"/>
</dbReference>
<comment type="caution">
    <text evidence="3">The sequence shown here is derived from an EMBL/GenBank/DDBJ whole genome shotgun (WGS) entry which is preliminary data.</text>
</comment>
<dbReference type="InterPro" id="IPR004499">
    <property type="entry name" value="Pro-tRNA-ligase_IIa_arc-type"/>
</dbReference>
<sequence>MFDVAREKRDACIQVARTWEEFTEALKQKKMILAPWCDEKDVKKRTKDEGEMGAAKSLCTPFGQPELAEGTLCFASGKPARKWTYWGRTY</sequence>
<evidence type="ECO:0000313" key="3">
    <source>
        <dbReference type="EMBL" id="PRQ29350.1"/>
    </source>
</evidence>
<dbReference type="InterPro" id="IPR016061">
    <property type="entry name" value="Pro-tRNA_ligase_II_C"/>
</dbReference>
<dbReference type="Gramene" id="PRQ29350">
    <property type="protein sequence ID" value="PRQ29350"/>
    <property type="gene ID" value="RchiOBHm_Chr5g0012951"/>
</dbReference>
<dbReference type="PANTHER" id="PTHR43382:SF2">
    <property type="entry name" value="BIFUNCTIONAL GLUTAMATE_PROLINE--TRNA LIGASE"/>
    <property type="match status" value="1"/>
</dbReference>
<dbReference type="GO" id="GO:0006433">
    <property type="term" value="P:prolyl-tRNA aminoacylation"/>
    <property type="evidence" value="ECO:0007669"/>
    <property type="project" value="InterPro"/>
</dbReference>
<evidence type="ECO:0000313" key="4">
    <source>
        <dbReference type="Proteomes" id="UP000238479"/>
    </source>
</evidence>
<dbReference type="SUPFAM" id="SSF64586">
    <property type="entry name" value="C-terminal domain of ProRS"/>
    <property type="match status" value="1"/>
</dbReference>
<evidence type="ECO:0000259" key="2">
    <source>
        <dbReference type="SMART" id="SM00946"/>
    </source>
</evidence>
<proteinExistence type="predicted"/>
<dbReference type="GO" id="GO:0005737">
    <property type="term" value="C:cytoplasm"/>
    <property type="evidence" value="ECO:0007669"/>
    <property type="project" value="InterPro"/>
</dbReference>
<name>A0A2P6Q590_ROSCH</name>
<dbReference type="PANTHER" id="PTHR43382">
    <property type="entry name" value="PROLYL-TRNA SYNTHETASE"/>
    <property type="match status" value="1"/>
</dbReference>
<dbReference type="InterPro" id="IPR017449">
    <property type="entry name" value="Pro-tRNA_synth_II"/>
</dbReference>
<dbReference type="GO" id="GO:0005524">
    <property type="term" value="F:ATP binding"/>
    <property type="evidence" value="ECO:0007669"/>
    <property type="project" value="InterPro"/>
</dbReference>
<keyword evidence="4" id="KW-1185">Reference proteome</keyword>
<dbReference type="EMBL" id="PDCK01000043">
    <property type="protein sequence ID" value="PRQ29350.1"/>
    <property type="molecule type" value="Genomic_DNA"/>
</dbReference>
<dbReference type="STRING" id="74649.A0A2P6Q590"/>
<dbReference type="SMART" id="SM00946">
    <property type="entry name" value="ProRS-C_1"/>
    <property type="match status" value="1"/>
</dbReference>
<reference evidence="3 4" key="1">
    <citation type="journal article" date="2018" name="Nat. Genet.">
        <title>The Rosa genome provides new insights in the design of modern roses.</title>
        <authorList>
            <person name="Bendahmane M."/>
        </authorList>
    </citation>
    <scope>NUCLEOTIDE SEQUENCE [LARGE SCALE GENOMIC DNA]</scope>
    <source>
        <strain evidence="4">cv. Old Blush</strain>
    </source>
</reference>
<feature type="domain" description="Proline-tRNA ligase class II C-terminal" evidence="2">
    <location>
        <begin position="19"/>
        <end position="90"/>
    </location>
</feature>
<dbReference type="GO" id="GO:0017101">
    <property type="term" value="C:aminoacyl-tRNA synthetase multienzyme complex"/>
    <property type="evidence" value="ECO:0007669"/>
    <property type="project" value="TreeGrafter"/>
</dbReference>
<protein>
    <submittedName>
        <fullName evidence="3">Putative proline--tRNA ligase</fullName>
        <ecNumber evidence="3">6.1.1.15</ecNumber>
    </submittedName>
</protein>
<dbReference type="OMA" id="MELRIHC"/>
<keyword evidence="1" id="KW-0648">Protein biosynthesis</keyword>
<dbReference type="Pfam" id="PF09180">
    <property type="entry name" value="ProRS-C_1"/>
    <property type="match status" value="1"/>
</dbReference>
<dbReference type="EC" id="6.1.1.15" evidence="3"/>
<dbReference type="Gene3D" id="3.30.110.30">
    <property type="entry name" value="C-terminal domain of ProRS"/>
    <property type="match status" value="1"/>
</dbReference>
<evidence type="ECO:0000256" key="1">
    <source>
        <dbReference type="ARBA" id="ARBA00022917"/>
    </source>
</evidence>